<name>A0A2S4KSW9_9HYPO</name>
<feature type="compositionally biased region" description="Basic residues" evidence="1">
    <location>
        <begin position="134"/>
        <end position="146"/>
    </location>
</feature>
<evidence type="ECO:0000256" key="1">
    <source>
        <dbReference type="SAM" id="MobiDB-lite"/>
    </source>
</evidence>
<gene>
    <name evidence="2" type="ORF">TPAR_06495</name>
</gene>
<keyword evidence="3" id="KW-1185">Reference proteome</keyword>
<dbReference type="AlphaFoldDB" id="A0A2S4KSW9"/>
<organism evidence="2 3">
    <name type="scientific">Tolypocladium paradoxum</name>
    <dbReference type="NCBI Taxonomy" id="94208"/>
    <lineage>
        <taxon>Eukaryota</taxon>
        <taxon>Fungi</taxon>
        <taxon>Dikarya</taxon>
        <taxon>Ascomycota</taxon>
        <taxon>Pezizomycotina</taxon>
        <taxon>Sordariomycetes</taxon>
        <taxon>Hypocreomycetidae</taxon>
        <taxon>Hypocreales</taxon>
        <taxon>Ophiocordycipitaceae</taxon>
        <taxon>Tolypocladium</taxon>
    </lineage>
</organism>
<reference evidence="2 3" key="1">
    <citation type="submission" date="2018-01" db="EMBL/GenBank/DDBJ databases">
        <title>Harnessing the power of phylogenomics to disentangle the directionality and signatures of interkingdom host jumping in the parasitic fungal genus Tolypocladium.</title>
        <authorList>
            <person name="Quandt C.A."/>
            <person name="Patterson W."/>
            <person name="Spatafora J.W."/>
        </authorList>
    </citation>
    <scope>NUCLEOTIDE SEQUENCE [LARGE SCALE GENOMIC DNA]</scope>
    <source>
        <strain evidence="2 3">NRBC 100945</strain>
    </source>
</reference>
<protein>
    <submittedName>
        <fullName evidence="2">Uncharacterized protein</fullName>
    </submittedName>
</protein>
<feature type="compositionally biased region" description="Basic and acidic residues" evidence="1">
    <location>
        <begin position="43"/>
        <end position="55"/>
    </location>
</feature>
<evidence type="ECO:0000313" key="2">
    <source>
        <dbReference type="EMBL" id="POR33304.1"/>
    </source>
</evidence>
<proteinExistence type="predicted"/>
<feature type="region of interest" description="Disordered" evidence="1">
    <location>
        <begin position="134"/>
        <end position="158"/>
    </location>
</feature>
<dbReference type="OrthoDB" id="4926650at2759"/>
<dbReference type="EMBL" id="PKSG01000709">
    <property type="protein sequence ID" value="POR33304.1"/>
    <property type="molecule type" value="Genomic_DNA"/>
</dbReference>
<evidence type="ECO:0000313" key="3">
    <source>
        <dbReference type="Proteomes" id="UP000237481"/>
    </source>
</evidence>
<feature type="region of interest" description="Disordered" evidence="1">
    <location>
        <begin position="1"/>
        <end position="55"/>
    </location>
</feature>
<dbReference type="Proteomes" id="UP000237481">
    <property type="component" value="Unassembled WGS sequence"/>
</dbReference>
<comment type="caution">
    <text evidence="2">The sequence shown here is derived from an EMBL/GenBank/DDBJ whole genome shotgun (WGS) entry which is preliminary data.</text>
</comment>
<accession>A0A2S4KSW9</accession>
<sequence length="263" mass="28464">MNMAALAVDRAAGPGSAPPCNPARAGPSSRGVESGQRVAQARRTTERPFESTSDEWRCRADHRAIARGDVDGMVVSCQSGSGGGSSRGLPDPRNTDFVLFEPEPPGWSQETGFGLPSNSLGGPSLLYNGETLAGRRRRHRHRRHRQTTPGPPADRQSGVFRELGSWCDETPASHKMSPCEMSSDLGRCLAPMTPPKTPSPPRLPVPELSPMAMSFEFCLCCDDEDGRIGETWQMTARAEGDAKLNWAKAYIEQMRSGGAPSNW</sequence>